<gene>
    <name evidence="1" type="ORF">Prum_063090</name>
</gene>
<protein>
    <recommendedName>
        <fullName evidence="3">LysM domain-containing protein</fullName>
    </recommendedName>
</protein>
<evidence type="ECO:0000313" key="1">
    <source>
        <dbReference type="EMBL" id="GFJ92667.1"/>
    </source>
</evidence>
<accession>A0A6V8LF47</accession>
<keyword evidence="2" id="KW-1185">Reference proteome</keyword>
<evidence type="ECO:0008006" key="3">
    <source>
        <dbReference type="Google" id="ProtNLM"/>
    </source>
</evidence>
<dbReference type="RefSeq" id="WP_173079492.1">
    <property type="nucleotide sequence ID" value="NZ_BAABJB010000011.1"/>
</dbReference>
<dbReference type="AlphaFoldDB" id="A0A6V8LF47"/>
<sequence>MFQSNSRYAAVEEAELDLDGRVVRYKRRRFVPEPGGSAVVEHPVVPGDRLDLLAMRYLGDPTQFWRLCDASGVLDPDELERPGATVHVRLEVPR</sequence>
<organism evidence="1 2">
    <name type="scientific">Phytohabitans rumicis</name>
    <dbReference type="NCBI Taxonomy" id="1076125"/>
    <lineage>
        <taxon>Bacteria</taxon>
        <taxon>Bacillati</taxon>
        <taxon>Actinomycetota</taxon>
        <taxon>Actinomycetes</taxon>
        <taxon>Micromonosporales</taxon>
        <taxon>Micromonosporaceae</taxon>
    </lineage>
</organism>
<comment type="caution">
    <text evidence="1">The sequence shown here is derived from an EMBL/GenBank/DDBJ whole genome shotgun (WGS) entry which is preliminary data.</text>
</comment>
<name>A0A6V8LF47_9ACTN</name>
<evidence type="ECO:0000313" key="2">
    <source>
        <dbReference type="Proteomes" id="UP000482960"/>
    </source>
</evidence>
<dbReference type="EMBL" id="BLPG01000001">
    <property type="protein sequence ID" value="GFJ92667.1"/>
    <property type="molecule type" value="Genomic_DNA"/>
</dbReference>
<proteinExistence type="predicted"/>
<reference evidence="1 2" key="2">
    <citation type="submission" date="2020-03" db="EMBL/GenBank/DDBJ databases">
        <authorList>
            <person name="Ichikawa N."/>
            <person name="Kimura A."/>
            <person name="Kitahashi Y."/>
            <person name="Uohara A."/>
        </authorList>
    </citation>
    <scope>NUCLEOTIDE SEQUENCE [LARGE SCALE GENOMIC DNA]</scope>
    <source>
        <strain evidence="1 2">NBRC 108638</strain>
    </source>
</reference>
<reference evidence="1 2" key="1">
    <citation type="submission" date="2020-03" db="EMBL/GenBank/DDBJ databases">
        <title>Whole genome shotgun sequence of Phytohabitans rumicis NBRC 108638.</title>
        <authorList>
            <person name="Komaki H."/>
            <person name="Tamura T."/>
        </authorList>
    </citation>
    <scope>NUCLEOTIDE SEQUENCE [LARGE SCALE GENOMIC DNA]</scope>
    <source>
        <strain evidence="1 2">NBRC 108638</strain>
    </source>
</reference>
<dbReference type="Proteomes" id="UP000482960">
    <property type="component" value="Unassembled WGS sequence"/>
</dbReference>